<dbReference type="Proteomes" id="UP000318821">
    <property type="component" value="Unassembled WGS sequence"/>
</dbReference>
<evidence type="ECO:0000256" key="1">
    <source>
        <dbReference type="SAM" id="Phobius"/>
    </source>
</evidence>
<evidence type="ECO:0000313" key="3">
    <source>
        <dbReference type="Proteomes" id="UP000318821"/>
    </source>
</evidence>
<proteinExistence type="predicted"/>
<dbReference type="EMBL" id="RHLD01000011">
    <property type="protein sequence ID" value="TPP54472.1"/>
    <property type="molecule type" value="Genomic_DNA"/>
</dbReference>
<evidence type="ECO:0000313" key="2">
    <source>
        <dbReference type="EMBL" id="TPP54472.1"/>
    </source>
</evidence>
<organism evidence="2 3">
    <name type="scientific">Leishmania donovani</name>
    <dbReference type="NCBI Taxonomy" id="5661"/>
    <lineage>
        <taxon>Eukaryota</taxon>
        <taxon>Discoba</taxon>
        <taxon>Euglenozoa</taxon>
        <taxon>Kinetoplastea</taxon>
        <taxon>Metakinetoplastina</taxon>
        <taxon>Trypanosomatida</taxon>
        <taxon>Trypanosomatidae</taxon>
        <taxon>Leishmaniinae</taxon>
        <taxon>Leishmania</taxon>
    </lineage>
</organism>
<protein>
    <submittedName>
        <fullName evidence="2">Putative integral membrane protein</fullName>
    </submittedName>
</protein>
<reference evidence="3" key="1">
    <citation type="submission" date="2019-02" db="EMBL/GenBank/DDBJ databases">
        <title>FDA dAtabase for Regulatory Grade micrObial Sequences (FDA-ARGOS): Supporting development and validation of Infectious Disease Dx tests.</title>
        <authorList>
            <person name="Duncan R."/>
            <person name="Fisher C."/>
            <person name="Tallon L."/>
            <person name="Sadzewicz L."/>
            <person name="Sengamalay N."/>
            <person name="Ott S."/>
            <person name="Godinez A."/>
            <person name="Nagaraj S."/>
            <person name="Vavikolanu K."/>
            <person name="Vyas G."/>
            <person name="Nadendla S."/>
            <person name="Aluvathingal J."/>
            <person name="Sichtig H."/>
        </authorList>
    </citation>
    <scope>NUCLEOTIDE SEQUENCE [LARGE SCALE GENOMIC DNA]</scope>
    <source>
        <strain evidence="3">FDAARGOS_360</strain>
    </source>
</reference>
<keyword evidence="1" id="KW-0472">Membrane</keyword>
<comment type="caution">
    <text evidence="2">The sequence shown here is derived from an EMBL/GenBank/DDBJ whole genome shotgun (WGS) entry which is preliminary data.</text>
</comment>
<name>A0A504XZ86_LEIDO</name>
<feature type="transmembrane region" description="Helical" evidence="1">
    <location>
        <begin position="209"/>
        <end position="231"/>
    </location>
</feature>
<keyword evidence="1" id="KW-1133">Transmembrane helix</keyword>
<accession>A0A504XZ86</accession>
<feature type="transmembrane region" description="Helical" evidence="1">
    <location>
        <begin position="252"/>
        <end position="270"/>
    </location>
</feature>
<dbReference type="AlphaFoldDB" id="A0A504XZ86"/>
<sequence>MLMTLSTVAATTVLVPESSVKSRMISDHHRGTTSEPIDIPGSSFALEFSPVPMVNVASLIQKLSAPSPSVANPSTTAQITAVGLYSNEYPDGGDGANNRVVFIVMSRTRPTRRTLTEAEENGVSFRDIARDACALAAKCGCPSATGGRALSEACKRRAKAVLNTALMAISAATLIHCMKNVPAKMLAEEGTTGGTHFQQNRRSRRVSRVGIAIAFFDVGMITVTDIVFASVRCQREAAPPATSSAFRQRRMRSSALLSIVGTAFPALLTLELP</sequence>
<gene>
    <name evidence="2" type="ORF">CGC20_9650</name>
</gene>
<keyword evidence="1" id="KW-0812">Transmembrane</keyword>